<evidence type="ECO:0000256" key="4">
    <source>
        <dbReference type="SAM" id="MobiDB-lite"/>
    </source>
</evidence>
<dbReference type="PANTHER" id="PTHR12478:SF16">
    <property type="entry name" value="PROTEIN CHARYBDE-RELATED"/>
    <property type="match status" value="1"/>
</dbReference>
<organism evidence="5 6">
    <name type="scientific">Tigriopus californicus</name>
    <name type="common">Marine copepod</name>
    <dbReference type="NCBI Taxonomy" id="6832"/>
    <lineage>
        <taxon>Eukaryota</taxon>
        <taxon>Metazoa</taxon>
        <taxon>Ecdysozoa</taxon>
        <taxon>Arthropoda</taxon>
        <taxon>Crustacea</taxon>
        <taxon>Multicrustacea</taxon>
        <taxon>Hexanauplia</taxon>
        <taxon>Copepoda</taxon>
        <taxon>Harpacticoida</taxon>
        <taxon>Harpacticidae</taxon>
        <taxon>Tigriopus</taxon>
    </lineage>
</organism>
<evidence type="ECO:0000256" key="1">
    <source>
        <dbReference type="ARBA" id="ARBA00004496"/>
    </source>
</evidence>
<sequence>MTQTPVRGSKPAQRSNLSPLIESQKNMERLRRRRLFLGSVSSLSFEEEENDFYHCEAEERPISPISRCLGSSGSELSQRSGSTDSSSSSVATRSSPSNQSLEVSVRSPVAHLRHFELHEFLTDRLEEQVAYLIRVSHQERGGLAFVGLHTTLTEAVHDILHMSEDEPYGVRGATVILKMREQTNGRESERSLGVIAVDNNMVSTFRLTLILKEEKRLGVTFKNWLVEQFTGGKKELVISGQYEVRKEQLYRSSSGSRLAQFHL</sequence>
<feature type="compositionally biased region" description="Low complexity" evidence="4">
    <location>
        <begin position="70"/>
        <end position="97"/>
    </location>
</feature>
<dbReference type="GO" id="GO:0032006">
    <property type="term" value="P:regulation of TOR signaling"/>
    <property type="evidence" value="ECO:0007669"/>
    <property type="project" value="TreeGrafter"/>
</dbReference>
<dbReference type="GO" id="GO:0005737">
    <property type="term" value="C:cytoplasm"/>
    <property type="evidence" value="ECO:0007669"/>
    <property type="project" value="UniProtKB-SubCell"/>
</dbReference>
<feature type="region of interest" description="Disordered" evidence="4">
    <location>
        <begin position="1"/>
        <end position="24"/>
    </location>
</feature>
<evidence type="ECO:0000313" key="5">
    <source>
        <dbReference type="EMBL" id="TRY70939.1"/>
    </source>
</evidence>
<dbReference type="GO" id="GO:0006915">
    <property type="term" value="P:apoptotic process"/>
    <property type="evidence" value="ECO:0007669"/>
    <property type="project" value="TreeGrafter"/>
</dbReference>
<comment type="caution">
    <text evidence="5">The sequence shown here is derived from an EMBL/GenBank/DDBJ whole genome shotgun (WGS) entry which is preliminary data.</text>
</comment>
<protein>
    <submittedName>
        <fullName evidence="5">Uncharacterized protein</fullName>
    </submittedName>
</protein>
<keyword evidence="6" id="KW-1185">Reference proteome</keyword>
<accession>A0A553NZR7</accession>
<dbReference type="InterPro" id="IPR038281">
    <property type="entry name" value="RTP801-like_C_sf"/>
</dbReference>
<name>A0A553NZR7_TIGCA</name>
<evidence type="ECO:0000256" key="2">
    <source>
        <dbReference type="ARBA" id="ARBA00010670"/>
    </source>
</evidence>
<gene>
    <name evidence="5" type="ORF">TCAL_05934</name>
</gene>
<evidence type="ECO:0000313" key="6">
    <source>
        <dbReference type="Proteomes" id="UP000318571"/>
    </source>
</evidence>
<feature type="region of interest" description="Disordered" evidence="4">
    <location>
        <begin position="66"/>
        <end position="103"/>
    </location>
</feature>
<dbReference type="STRING" id="6832.A0A553NZR7"/>
<dbReference type="Proteomes" id="UP000318571">
    <property type="component" value="Chromosome 9"/>
</dbReference>
<dbReference type="GO" id="GO:0009968">
    <property type="term" value="P:negative regulation of signal transduction"/>
    <property type="evidence" value="ECO:0007669"/>
    <property type="project" value="InterPro"/>
</dbReference>
<dbReference type="Gene3D" id="3.90.470.40">
    <property type="entry name" value="RTP801-like"/>
    <property type="match status" value="1"/>
</dbReference>
<comment type="similarity">
    <text evidence="2">Belongs to the DDIT4 family.</text>
</comment>
<reference evidence="5 6" key="1">
    <citation type="journal article" date="2018" name="Nat. Ecol. Evol.">
        <title>Genomic signatures of mitonuclear coevolution across populations of Tigriopus californicus.</title>
        <authorList>
            <person name="Barreto F.S."/>
            <person name="Watson E.T."/>
            <person name="Lima T.G."/>
            <person name="Willett C.S."/>
            <person name="Edmands S."/>
            <person name="Li W."/>
            <person name="Burton R.S."/>
        </authorList>
    </citation>
    <scope>NUCLEOTIDE SEQUENCE [LARGE SCALE GENOMIC DNA]</scope>
    <source>
        <strain evidence="5 6">San Diego</strain>
    </source>
</reference>
<evidence type="ECO:0000256" key="3">
    <source>
        <dbReference type="ARBA" id="ARBA00022490"/>
    </source>
</evidence>
<keyword evidence="3" id="KW-0963">Cytoplasm</keyword>
<dbReference type="OrthoDB" id="10018535at2759"/>
<dbReference type="AlphaFoldDB" id="A0A553NZR7"/>
<dbReference type="InterPro" id="IPR012918">
    <property type="entry name" value="RTP801-like"/>
</dbReference>
<dbReference type="PANTHER" id="PTHR12478">
    <property type="entry name" value="DNA-DAMAGE-INDUCIBLE TRANSCRIPT 4 PROTEIN DDIT4"/>
    <property type="match status" value="1"/>
</dbReference>
<dbReference type="Pfam" id="PF07809">
    <property type="entry name" value="RTP801_C"/>
    <property type="match status" value="1"/>
</dbReference>
<proteinExistence type="inferred from homology"/>
<dbReference type="EMBL" id="VCGU01000009">
    <property type="protein sequence ID" value="TRY70939.1"/>
    <property type="molecule type" value="Genomic_DNA"/>
</dbReference>
<comment type="subcellular location">
    <subcellularLocation>
        <location evidence="1">Cytoplasm</location>
    </subcellularLocation>
</comment>